<dbReference type="AlphaFoldDB" id="A0AAJ6G807"/>
<name>A0AAJ6G807_BRAPL</name>
<reference evidence="3" key="1">
    <citation type="submission" date="2022-06" db="EMBL/GenBank/DDBJ databases">
        <title>Brachyspira pilosicoli from pigs in Switzerland.</title>
        <authorList>
            <person name="Schmitt S."/>
            <person name="Arnold M."/>
            <person name="Rossano A."/>
            <person name="Perreten V."/>
        </authorList>
    </citation>
    <scope>NUCLEOTIDE SEQUENCE</scope>
    <source>
        <strain evidence="3">MEI4028</strain>
    </source>
</reference>
<dbReference type="InterPro" id="IPR003010">
    <property type="entry name" value="C-N_Hydrolase"/>
</dbReference>
<dbReference type="RefSeq" id="WP_219808929.1">
    <property type="nucleotide sequence ID" value="NZ_CP098752.1"/>
</dbReference>
<keyword evidence="1 3" id="KW-0378">Hydrolase</keyword>
<evidence type="ECO:0000256" key="1">
    <source>
        <dbReference type="ARBA" id="ARBA00022801"/>
    </source>
</evidence>
<sequence>MKVSFIQFNVKKDKKENIKKIEEYIKINDASLIVLPELSSSGYLFENREELLSVSESINNEDEINKKSIFINSIIEISKKYNKAIIAGFAEKFKDKIYNSALIAESGYLKGVYRKVHLSDFEKKFFDAGDIKESYNVFEVCKEKVSIQICFDVWFSEISRNQILNGSNLICILANFGGENTLDIARVRAIENITPIILCNRVGREKTKDIDAYFIGKSFIVDKDGSFLANADKDETTSLNANIEINNSKSNIICSNFYDEIKKHY</sequence>
<protein>
    <submittedName>
        <fullName evidence="3">Carbon-nitrogen hydrolase family protein</fullName>
    </submittedName>
</protein>
<dbReference type="InterPro" id="IPR036526">
    <property type="entry name" value="C-N_Hydrolase_sf"/>
</dbReference>
<dbReference type="Pfam" id="PF00795">
    <property type="entry name" value="CN_hydrolase"/>
    <property type="match status" value="1"/>
</dbReference>
<accession>A0AAJ6G807</accession>
<feature type="domain" description="CN hydrolase" evidence="2">
    <location>
        <begin position="1"/>
        <end position="245"/>
    </location>
</feature>
<dbReference type="PROSITE" id="PS50263">
    <property type="entry name" value="CN_HYDROLASE"/>
    <property type="match status" value="1"/>
</dbReference>
<dbReference type="EMBL" id="CP098754">
    <property type="protein sequence ID" value="WIH94103.1"/>
    <property type="molecule type" value="Genomic_DNA"/>
</dbReference>
<dbReference type="PANTHER" id="PTHR43674:SF2">
    <property type="entry name" value="BETA-UREIDOPROPIONASE"/>
    <property type="match status" value="1"/>
</dbReference>
<evidence type="ECO:0000313" key="4">
    <source>
        <dbReference type="Proteomes" id="UP001242021"/>
    </source>
</evidence>
<organism evidence="3 4">
    <name type="scientific">Brachyspira pilosicoli</name>
    <name type="common">Serpulina pilosicoli</name>
    <dbReference type="NCBI Taxonomy" id="52584"/>
    <lineage>
        <taxon>Bacteria</taxon>
        <taxon>Pseudomonadati</taxon>
        <taxon>Spirochaetota</taxon>
        <taxon>Spirochaetia</taxon>
        <taxon>Brachyspirales</taxon>
        <taxon>Brachyspiraceae</taxon>
        <taxon>Brachyspira</taxon>
    </lineage>
</organism>
<dbReference type="GO" id="GO:0016811">
    <property type="term" value="F:hydrolase activity, acting on carbon-nitrogen (but not peptide) bonds, in linear amides"/>
    <property type="evidence" value="ECO:0007669"/>
    <property type="project" value="UniProtKB-ARBA"/>
</dbReference>
<proteinExistence type="predicted"/>
<dbReference type="SUPFAM" id="SSF56317">
    <property type="entry name" value="Carbon-nitrogen hydrolase"/>
    <property type="match status" value="1"/>
</dbReference>
<gene>
    <name evidence="3" type="ORF">NEH99_07335</name>
</gene>
<dbReference type="PANTHER" id="PTHR43674">
    <property type="entry name" value="NITRILASE C965.09-RELATED"/>
    <property type="match status" value="1"/>
</dbReference>
<evidence type="ECO:0000259" key="2">
    <source>
        <dbReference type="PROSITE" id="PS50263"/>
    </source>
</evidence>
<dbReference type="Proteomes" id="UP001242021">
    <property type="component" value="Chromosome"/>
</dbReference>
<dbReference type="Gene3D" id="3.60.110.10">
    <property type="entry name" value="Carbon-nitrogen hydrolase"/>
    <property type="match status" value="1"/>
</dbReference>
<evidence type="ECO:0000313" key="3">
    <source>
        <dbReference type="EMBL" id="WIH94103.1"/>
    </source>
</evidence>
<dbReference type="InterPro" id="IPR050345">
    <property type="entry name" value="Aliph_Amidase/BUP"/>
</dbReference>